<accession>A0A8S3ALM8</accession>
<feature type="transmembrane region" description="Helical" evidence="1">
    <location>
        <begin position="56"/>
        <end position="76"/>
    </location>
</feature>
<keyword evidence="1" id="KW-0812">Transmembrane</keyword>
<evidence type="ECO:0000313" key="2">
    <source>
        <dbReference type="EMBL" id="CAF4735174.1"/>
    </source>
</evidence>
<sequence length="77" mass="8295">LNRFHKGILFDEDELIVSSRKFTVGRDNIGTTVVVAARILGDIDDCGDSDECFCGYFISFSSLFIFVIGGIGNGAIG</sequence>
<evidence type="ECO:0000313" key="3">
    <source>
        <dbReference type="Proteomes" id="UP000681720"/>
    </source>
</evidence>
<keyword evidence="1" id="KW-1133">Transmembrane helix</keyword>
<keyword evidence="1" id="KW-0472">Membrane</keyword>
<reference evidence="2" key="1">
    <citation type="submission" date="2021-02" db="EMBL/GenBank/DDBJ databases">
        <authorList>
            <person name="Nowell W R."/>
        </authorList>
    </citation>
    <scope>NUCLEOTIDE SEQUENCE</scope>
</reference>
<protein>
    <submittedName>
        <fullName evidence="2">Uncharacterized protein</fullName>
    </submittedName>
</protein>
<dbReference type="EMBL" id="CAJOBJ010134215">
    <property type="protein sequence ID" value="CAF4735174.1"/>
    <property type="molecule type" value="Genomic_DNA"/>
</dbReference>
<feature type="non-terminal residue" evidence="2">
    <location>
        <position position="1"/>
    </location>
</feature>
<dbReference type="AlphaFoldDB" id="A0A8S3ALM8"/>
<evidence type="ECO:0000256" key="1">
    <source>
        <dbReference type="SAM" id="Phobius"/>
    </source>
</evidence>
<gene>
    <name evidence="2" type="ORF">GIL414_LOCUS44459</name>
</gene>
<dbReference type="Proteomes" id="UP000681720">
    <property type="component" value="Unassembled WGS sequence"/>
</dbReference>
<organism evidence="2 3">
    <name type="scientific">Rotaria magnacalcarata</name>
    <dbReference type="NCBI Taxonomy" id="392030"/>
    <lineage>
        <taxon>Eukaryota</taxon>
        <taxon>Metazoa</taxon>
        <taxon>Spiralia</taxon>
        <taxon>Gnathifera</taxon>
        <taxon>Rotifera</taxon>
        <taxon>Eurotatoria</taxon>
        <taxon>Bdelloidea</taxon>
        <taxon>Philodinida</taxon>
        <taxon>Philodinidae</taxon>
        <taxon>Rotaria</taxon>
    </lineage>
</organism>
<comment type="caution">
    <text evidence="2">The sequence shown here is derived from an EMBL/GenBank/DDBJ whole genome shotgun (WGS) entry which is preliminary data.</text>
</comment>
<name>A0A8S3ALM8_9BILA</name>
<proteinExistence type="predicted"/>